<protein>
    <recommendedName>
        <fullName evidence="1">Peptidase S24/S26A/S26B/S26C domain-containing protein</fullName>
    </recommendedName>
</protein>
<keyword evidence="3" id="KW-1185">Reference proteome</keyword>
<evidence type="ECO:0000259" key="1">
    <source>
        <dbReference type="Pfam" id="PF00717"/>
    </source>
</evidence>
<dbReference type="InterPro" id="IPR036286">
    <property type="entry name" value="LexA/Signal_pep-like_sf"/>
</dbReference>
<feature type="domain" description="Peptidase S24/S26A/S26B/S26C" evidence="1">
    <location>
        <begin position="94"/>
        <end position="208"/>
    </location>
</feature>
<comment type="caution">
    <text evidence="2">The sequence shown here is derived from an EMBL/GenBank/DDBJ whole genome shotgun (WGS) entry which is preliminary data.</text>
</comment>
<dbReference type="SUPFAM" id="SSF51306">
    <property type="entry name" value="LexA/Signal peptidase"/>
    <property type="match status" value="1"/>
</dbReference>
<evidence type="ECO:0000313" key="2">
    <source>
        <dbReference type="EMBL" id="CAE7236192.1"/>
    </source>
</evidence>
<dbReference type="InterPro" id="IPR039418">
    <property type="entry name" value="LexA-like"/>
</dbReference>
<organism evidence="2 3">
    <name type="scientific">Symbiodinium necroappetens</name>
    <dbReference type="NCBI Taxonomy" id="1628268"/>
    <lineage>
        <taxon>Eukaryota</taxon>
        <taxon>Sar</taxon>
        <taxon>Alveolata</taxon>
        <taxon>Dinophyceae</taxon>
        <taxon>Suessiales</taxon>
        <taxon>Symbiodiniaceae</taxon>
        <taxon>Symbiodinium</taxon>
    </lineage>
</organism>
<dbReference type="OrthoDB" id="10557266at2759"/>
<sequence>MLRHSDVWHALDALAQRHGLSPSGLARKAGLDPTTFNRSKRVTAEGKRRWPSTESIAKALSAVGASPAEFIGLIGDGSVDTLAPRLPVVLASRAAATEDPSFDETGRPAPMTSREMLFPRLEDPHAFALEMDGDGLAPLYPRGTLLIVSPAASLGEGDRVVVRTRQRGLWVGLLLRQTPEGIELRAFDQAADRHRLAQEDVIWMSRIVWASQ</sequence>
<evidence type="ECO:0000313" key="3">
    <source>
        <dbReference type="Proteomes" id="UP000601435"/>
    </source>
</evidence>
<dbReference type="CDD" id="cd06529">
    <property type="entry name" value="S24_LexA-like"/>
    <property type="match status" value="1"/>
</dbReference>
<dbReference type="EMBL" id="CAJNJA010008404">
    <property type="protein sequence ID" value="CAE7236192.1"/>
    <property type="molecule type" value="Genomic_DNA"/>
</dbReference>
<reference evidence="2" key="1">
    <citation type="submission" date="2021-02" db="EMBL/GenBank/DDBJ databases">
        <authorList>
            <person name="Dougan E. K."/>
            <person name="Rhodes N."/>
            <person name="Thang M."/>
            <person name="Chan C."/>
        </authorList>
    </citation>
    <scope>NUCLEOTIDE SEQUENCE</scope>
</reference>
<name>A0A812KX41_9DINO</name>
<proteinExistence type="predicted"/>
<dbReference type="AlphaFoldDB" id="A0A812KX41"/>
<gene>
    <name evidence="2" type="ORF">SNEC2469_LOCUS3963</name>
</gene>
<accession>A0A812KX41</accession>
<dbReference type="Pfam" id="PF00717">
    <property type="entry name" value="Peptidase_S24"/>
    <property type="match status" value="1"/>
</dbReference>
<dbReference type="Gene3D" id="2.10.109.10">
    <property type="entry name" value="Umud Fragment, subunit A"/>
    <property type="match status" value="1"/>
</dbReference>
<dbReference type="Proteomes" id="UP000601435">
    <property type="component" value="Unassembled WGS sequence"/>
</dbReference>
<dbReference type="InterPro" id="IPR015927">
    <property type="entry name" value="Peptidase_S24_S26A/B/C"/>
</dbReference>